<protein>
    <submittedName>
        <fullName evidence="3">HupE/UreJ family protein</fullName>
    </submittedName>
</protein>
<keyword evidence="1" id="KW-0812">Transmembrane</keyword>
<gene>
    <name evidence="3" type="ORF">G3A44_01245</name>
</gene>
<organism evidence="3 4">
    <name type="scientific">Ideonella livida</name>
    <dbReference type="NCBI Taxonomy" id="2707176"/>
    <lineage>
        <taxon>Bacteria</taxon>
        <taxon>Pseudomonadati</taxon>
        <taxon>Pseudomonadota</taxon>
        <taxon>Betaproteobacteria</taxon>
        <taxon>Burkholderiales</taxon>
        <taxon>Sphaerotilaceae</taxon>
        <taxon>Ideonella</taxon>
    </lineage>
</organism>
<dbReference type="RefSeq" id="WP_163455664.1">
    <property type="nucleotide sequence ID" value="NZ_JAAGOH010000001.1"/>
</dbReference>
<comment type="caution">
    <text evidence="3">The sequence shown here is derived from an EMBL/GenBank/DDBJ whole genome shotgun (WGS) entry which is preliminary data.</text>
</comment>
<feature type="transmembrane region" description="Helical" evidence="1">
    <location>
        <begin position="138"/>
        <end position="157"/>
    </location>
</feature>
<dbReference type="Proteomes" id="UP000484255">
    <property type="component" value="Unassembled WGS sequence"/>
</dbReference>
<keyword evidence="1" id="KW-1133">Transmembrane helix</keyword>
<feature type="transmembrane region" description="Helical" evidence="1">
    <location>
        <begin position="62"/>
        <end position="83"/>
    </location>
</feature>
<evidence type="ECO:0000256" key="1">
    <source>
        <dbReference type="SAM" id="Phobius"/>
    </source>
</evidence>
<evidence type="ECO:0000313" key="4">
    <source>
        <dbReference type="Proteomes" id="UP000484255"/>
    </source>
</evidence>
<accession>A0A7C9PFK4</accession>
<feature type="transmembrane region" description="Helical" evidence="1">
    <location>
        <begin position="169"/>
        <end position="187"/>
    </location>
</feature>
<proteinExistence type="predicted"/>
<dbReference type="Pfam" id="PF04955">
    <property type="entry name" value="HupE_UreJ"/>
    <property type="match status" value="1"/>
</dbReference>
<sequence length="189" mass="18293">MKKILILAALLGAAASASAHTGHGTHSLFEGLAHPLGLDHLLAMVAVGVWSAAALQGARRWLGPAAFLAAMTLGAAAGAAGLGLPGTEGAIALSVAALGALLLAGARLPTAAGLGVVAVAATFHGLAHGAELPAGGTFAAYALGFGVTTTALHVAGLGLGRALRQAQAWVWRTAAGALTAVGLLLLVRA</sequence>
<keyword evidence="2" id="KW-0732">Signal</keyword>
<dbReference type="EMBL" id="JAAGOH010000001">
    <property type="protein sequence ID" value="NDY89814.1"/>
    <property type="molecule type" value="Genomic_DNA"/>
</dbReference>
<name>A0A7C9PFK4_9BURK</name>
<evidence type="ECO:0000256" key="2">
    <source>
        <dbReference type="SAM" id="SignalP"/>
    </source>
</evidence>
<keyword evidence="4" id="KW-1185">Reference proteome</keyword>
<reference evidence="3 4" key="1">
    <citation type="submission" date="2020-02" db="EMBL/GenBank/DDBJ databases">
        <title>Ideonella bacterium strain TBM-1.</title>
        <authorList>
            <person name="Chen W.-M."/>
        </authorList>
    </citation>
    <scope>NUCLEOTIDE SEQUENCE [LARGE SCALE GENOMIC DNA]</scope>
    <source>
        <strain evidence="3 4">TBM-1</strain>
    </source>
</reference>
<feature type="transmembrane region" description="Helical" evidence="1">
    <location>
        <begin position="35"/>
        <end position="55"/>
    </location>
</feature>
<keyword evidence="1" id="KW-0472">Membrane</keyword>
<dbReference type="AlphaFoldDB" id="A0A7C9PFK4"/>
<feature type="signal peptide" evidence="2">
    <location>
        <begin position="1"/>
        <end position="19"/>
    </location>
</feature>
<evidence type="ECO:0000313" key="3">
    <source>
        <dbReference type="EMBL" id="NDY89814.1"/>
    </source>
</evidence>
<dbReference type="InterPro" id="IPR007038">
    <property type="entry name" value="HupE_UreJ"/>
</dbReference>
<dbReference type="PIRSF" id="PIRSF016919">
    <property type="entry name" value="HupE_UreJ"/>
    <property type="match status" value="1"/>
</dbReference>
<feature type="chain" id="PRO_5028847640" evidence="2">
    <location>
        <begin position="20"/>
        <end position="189"/>
    </location>
</feature>